<evidence type="ECO:0000259" key="1">
    <source>
        <dbReference type="Pfam" id="PF08242"/>
    </source>
</evidence>
<dbReference type="AlphaFoldDB" id="A0A6J4INH0"/>
<dbReference type="InterPro" id="IPR036388">
    <property type="entry name" value="WH-like_DNA-bd_sf"/>
</dbReference>
<protein>
    <submittedName>
        <fullName evidence="3">Uncharacterized protein</fullName>
    </submittedName>
</protein>
<dbReference type="Gene3D" id="3.40.50.150">
    <property type="entry name" value="Vaccinia Virus protein VP39"/>
    <property type="match status" value="1"/>
</dbReference>
<dbReference type="SUPFAM" id="SSF53335">
    <property type="entry name" value="S-adenosyl-L-methionine-dependent methyltransferases"/>
    <property type="match status" value="1"/>
</dbReference>
<evidence type="ECO:0000259" key="2">
    <source>
        <dbReference type="Pfam" id="PF21320"/>
    </source>
</evidence>
<dbReference type="InterPro" id="IPR053173">
    <property type="entry name" value="SAM-binding_MTase"/>
</dbReference>
<feature type="domain" description="S-adenosylmethionine-dependent methyltransferase Rv2258c-like winged HTH" evidence="2">
    <location>
        <begin position="52"/>
        <end position="124"/>
    </location>
</feature>
<dbReference type="CDD" id="cd02440">
    <property type="entry name" value="AdoMet_MTases"/>
    <property type="match status" value="1"/>
</dbReference>
<dbReference type="InterPro" id="IPR036390">
    <property type="entry name" value="WH_DNA-bd_sf"/>
</dbReference>
<accession>A0A6J4INH0</accession>
<sequence>MSTTTASTASTTPAVIATAQATETAEGAAPSPDAAKTEAFVGRVTQDFAGMAVSLMTAVGDRLGLFQALAAHGPATSAELAGRAGVQERYTREWLSALAAAGYLHYEPSSRRFTLPPEHAPVLAEEGGPMFFGGAYQDWLACLGVLDRVMAAFRRGGGVPYEAYGPDLWEGIDRMTTGWFDHLLVQQWLPAVPAVPAALERGALVSDVGCGHGRALIRLAQAFPASRYVGYDVHGPSVARATANAAAAGVADRVRFEQRDASEGLPEQYDVITAFDMLHDAVAPRALLRAIRHALRPDGTFLCLEFNCPDRLEDDIGNPLATLGYTGSIVFCMTTSLAHGGEALGSRGLPESKMRALCAEAGLGSVRRAPVENPFNILYEIKA</sequence>
<name>A0A6J4INH0_9CHLR</name>
<reference evidence="3" key="1">
    <citation type="submission" date="2020-02" db="EMBL/GenBank/DDBJ databases">
        <authorList>
            <person name="Meier V. D."/>
        </authorList>
    </citation>
    <scope>NUCLEOTIDE SEQUENCE</scope>
    <source>
        <strain evidence="3">AVDCRST_MAG77</strain>
    </source>
</reference>
<dbReference type="Pfam" id="PF08242">
    <property type="entry name" value="Methyltransf_12"/>
    <property type="match status" value="1"/>
</dbReference>
<dbReference type="Gene3D" id="1.10.10.10">
    <property type="entry name" value="Winged helix-like DNA-binding domain superfamily/Winged helix DNA-binding domain"/>
    <property type="match status" value="1"/>
</dbReference>
<dbReference type="InterPro" id="IPR029063">
    <property type="entry name" value="SAM-dependent_MTases_sf"/>
</dbReference>
<dbReference type="InterPro" id="IPR048711">
    <property type="entry name" value="WHD_Rv2258c"/>
</dbReference>
<gene>
    <name evidence="3" type="ORF">AVDCRST_MAG77-2305</name>
</gene>
<evidence type="ECO:0000313" key="3">
    <source>
        <dbReference type="EMBL" id="CAA9255393.1"/>
    </source>
</evidence>
<dbReference type="Pfam" id="PF21320">
    <property type="entry name" value="WHD_Rv2258c"/>
    <property type="match status" value="1"/>
</dbReference>
<dbReference type="PANTHER" id="PTHR45128">
    <property type="entry name" value="METHYLTRANSFERASE TYPE 11"/>
    <property type="match status" value="1"/>
</dbReference>
<dbReference type="InterPro" id="IPR013217">
    <property type="entry name" value="Methyltransf_12"/>
</dbReference>
<organism evidence="3">
    <name type="scientific">uncultured Chloroflexota bacterium</name>
    <dbReference type="NCBI Taxonomy" id="166587"/>
    <lineage>
        <taxon>Bacteria</taxon>
        <taxon>Bacillati</taxon>
        <taxon>Chloroflexota</taxon>
        <taxon>environmental samples</taxon>
    </lineage>
</organism>
<proteinExistence type="predicted"/>
<dbReference type="SUPFAM" id="SSF46785">
    <property type="entry name" value="Winged helix' DNA-binding domain"/>
    <property type="match status" value="1"/>
</dbReference>
<dbReference type="PANTHER" id="PTHR45128:SF2">
    <property type="entry name" value="METHYLTRANSFERASE DOMAIN-CONTAINING PROTEIN"/>
    <property type="match status" value="1"/>
</dbReference>
<feature type="domain" description="Methyltransferase type 12" evidence="1">
    <location>
        <begin position="207"/>
        <end position="301"/>
    </location>
</feature>
<dbReference type="EMBL" id="CADCTC010000138">
    <property type="protein sequence ID" value="CAA9255393.1"/>
    <property type="molecule type" value="Genomic_DNA"/>
</dbReference>